<evidence type="ECO:0000256" key="1">
    <source>
        <dbReference type="ARBA" id="ARBA00022679"/>
    </source>
</evidence>
<reference evidence="7" key="2">
    <citation type="submission" date="2025-08" db="UniProtKB">
        <authorList>
            <consortium name="Ensembl"/>
        </authorList>
    </citation>
    <scope>IDENTIFICATION</scope>
</reference>
<dbReference type="GeneTree" id="ENSGT00940000155120"/>
<evidence type="ECO:0000256" key="5">
    <source>
        <dbReference type="RuleBase" id="RU003330"/>
    </source>
</evidence>
<reference evidence="7" key="3">
    <citation type="submission" date="2025-09" db="UniProtKB">
        <authorList>
            <consortium name="Ensembl"/>
        </authorList>
    </citation>
    <scope>IDENTIFICATION</scope>
</reference>
<dbReference type="PROSITE" id="PS00113">
    <property type="entry name" value="ADENYLATE_KINASE"/>
    <property type="match status" value="1"/>
</dbReference>
<dbReference type="Pfam" id="PF00406">
    <property type="entry name" value="ADK"/>
    <property type="match status" value="1"/>
</dbReference>
<reference evidence="7 8" key="1">
    <citation type="journal article" date="2010" name="Nature">
        <title>The genome of a songbird.</title>
        <authorList>
            <person name="Warren W.C."/>
            <person name="Clayton D.F."/>
            <person name="Ellegren H."/>
            <person name="Arnold A.P."/>
            <person name="Hillier L.W."/>
            <person name="Kunstner A."/>
            <person name="Searle S."/>
            <person name="White S."/>
            <person name="Vilella A.J."/>
            <person name="Fairley S."/>
            <person name="Heger A."/>
            <person name="Kong L."/>
            <person name="Ponting C.P."/>
            <person name="Jarvis E.D."/>
            <person name="Mello C.V."/>
            <person name="Minx P."/>
            <person name="Lovell P."/>
            <person name="Velho T.A."/>
            <person name="Ferris M."/>
            <person name="Balakrishnan C.N."/>
            <person name="Sinha S."/>
            <person name="Blatti C."/>
            <person name="London S.E."/>
            <person name="Li Y."/>
            <person name="Lin Y.C."/>
            <person name="George J."/>
            <person name="Sweedler J."/>
            <person name="Southey B."/>
            <person name="Gunaratne P."/>
            <person name="Watson M."/>
            <person name="Nam K."/>
            <person name="Backstrom N."/>
            <person name="Smeds L."/>
            <person name="Nabholz B."/>
            <person name="Itoh Y."/>
            <person name="Whitney O."/>
            <person name="Pfenning A.R."/>
            <person name="Howard J."/>
            <person name="Volker M."/>
            <person name="Skinner B.M."/>
            <person name="Griffin D.K."/>
            <person name="Ye L."/>
            <person name="McLaren W.M."/>
            <person name="Flicek P."/>
            <person name="Quesada V."/>
            <person name="Velasco G."/>
            <person name="Lopez-Otin C."/>
            <person name="Puente X.S."/>
            <person name="Olender T."/>
            <person name="Lancet D."/>
            <person name="Smit A.F."/>
            <person name="Hubley R."/>
            <person name="Konkel M.K."/>
            <person name="Walker J.A."/>
            <person name="Batzer M.A."/>
            <person name="Gu W."/>
            <person name="Pollock D.D."/>
            <person name="Chen L."/>
            <person name="Cheng Z."/>
            <person name="Eichler E.E."/>
            <person name="Stapley J."/>
            <person name="Slate J."/>
            <person name="Ekblom R."/>
            <person name="Birkhead T."/>
            <person name="Burke T."/>
            <person name="Burt D."/>
            <person name="Scharff C."/>
            <person name="Adam I."/>
            <person name="Richard H."/>
            <person name="Sultan M."/>
            <person name="Soldatov A."/>
            <person name="Lehrach H."/>
            <person name="Edwards S.V."/>
            <person name="Yang S.P."/>
            <person name="Li X."/>
            <person name="Graves T."/>
            <person name="Fulton L."/>
            <person name="Nelson J."/>
            <person name="Chinwalla A."/>
            <person name="Hou S."/>
            <person name="Mardis E.R."/>
            <person name="Wilson R.K."/>
        </authorList>
    </citation>
    <scope>NUCLEOTIDE SEQUENCE [LARGE SCALE GENOMIC DNA]</scope>
</reference>
<dbReference type="InterPro" id="IPR006259">
    <property type="entry name" value="Adenyl_kin_sub"/>
</dbReference>
<dbReference type="SUPFAM" id="SSF52540">
    <property type="entry name" value="P-loop containing nucleoside triphosphate hydrolases"/>
    <property type="match status" value="1"/>
</dbReference>
<evidence type="ECO:0000256" key="4">
    <source>
        <dbReference type="ARBA" id="ARBA00048191"/>
    </source>
</evidence>
<sequence length="221" mass="25021">MAVPPLLRAVIMGPPGSGKGTVSARIIKHFGVKHLSSGDLLRDNMQKKTEVGILAKSYIDQGQLIPDHIMTQLMLNEIKSLDQHNWLLDGFPRTVAQAEALNKECHIDTVIDLDVPFETIKCRLTARWIHPASGRVYNLEFSPPKVQLLWHHISPGSSINLHQKHCRPCSFWISVLQEKRPAQNTRASMTSLVSRLFSVMMTSRRLSARGFRLTMHKQNLF</sequence>
<proteinExistence type="inferred from homology"/>
<dbReference type="InterPro" id="IPR007862">
    <property type="entry name" value="Adenylate_kinase_lid-dom"/>
</dbReference>
<gene>
    <name evidence="7" type="primary">AK3</name>
</gene>
<name>H0Z435_TAEGU</name>
<dbReference type="CTD" id="50808"/>
<organism evidence="7 8">
    <name type="scientific">Taeniopygia guttata</name>
    <name type="common">Zebra finch</name>
    <name type="synonym">Poephila guttata</name>
    <dbReference type="NCBI Taxonomy" id="59729"/>
    <lineage>
        <taxon>Eukaryota</taxon>
        <taxon>Metazoa</taxon>
        <taxon>Chordata</taxon>
        <taxon>Craniata</taxon>
        <taxon>Vertebrata</taxon>
        <taxon>Euteleostomi</taxon>
        <taxon>Archelosauria</taxon>
        <taxon>Archosauria</taxon>
        <taxon>Dinosauria</taxon>
        <taxon>Saurischia</taxon>
        <taxon>Theropoda</taxon>
        <taxon>Coelurosauria</taxon>
        <taxon>Aves</taxon>
        <taxon>Neognathae</taxon>
        <taxon>Neoaves</taxon>
        <taxon>Telluraves</taxon>
        <taxon>Australaves</taxon>
        <taxon>Passeriformes</taxon>
        <taxon>Passeroidea</taxon>
        <taxon>Estrildidae</taxon>
        <taxon>Estrildinae</taxon>
        <taxon>Taeniopygia</taxon>
    </lineage>
</organism>
<keyword evidence="8" id="KW-1185">Reference proteome</keyword>
<dbReference type="CDD" id="cd01428">
    <property type="entry name" value="ADK"/>
    <property type="match status" value="1"/>
</dbReference>
<feature type="domain" description="Adenylate kinase active site lid" evidence="6">
    <location>
        <begin position="127"/>
        <end position="147"/>
    </location>
</feature>
<dbReference type="Pfam" id="PF05191">
    <property type="entry name" value="ADK_lid"/>
    <property type="match status" value="1"/>
</dbReference>
<evidence type="ECO:0000313" key="7">
    <source>
        <dbReference type="Ensembl" id="ENSTGUP00000005329.2"/>
    </source>
</evidence>
<evidence type="ECO:0000256" key="3">
    <source>
        <dbReference type="ARBA" id="ARBA00022777"/>
    </source>
</evidence>
<dbReference type="GO" id="GO:0004017">
    <property type="term" value="F:AMP kinase activity"/>
    <property type="evidence" value="ECO:0007669"/>
    <property type="project" value="InterPro"/>
</dbReference>
<dbReference type="GeneID" id="100190159"/>
<accession>H0Z435</accession>
<dbReference type="InterPro" id="IPR033690">
    <property type="entry name" value="Adenylat_kinase_CS"/>
</dbReference>
<dbReference type="NCBIfam" id="TIGR01351">
    <property type="entry name" value="adk"/>
    <property type="match status" value="1"/>
</dbReference>
<dbReference type="RefSeq" id="XP_041566951.1">
    <property type="nucleotide sequence ID" value="XM_041711017.2"/>
</dbReference>
<dbReference type="HAMAP" id="MF_00235">
    <property type="entry name" value="Adenylate_kinase_Adk"/>
    <property type="match status" value="1"/>
</dbReference>
<dbReference type="Proteomes" id="UP000007754">
    <property type="component" value="Chromosome Z"/>
</dbReference>
<dbReference type="Gene3D" id="3.40.50.300">
    <property type="entry name" value="P-loop containing nucleotide triphosphate hydrolases"/>
    <property type="match status" value="1"/>
</dbReference>
<protein>
    <submittedName>
        <fullName evidence="7">Adenylate kinase 3</fullName>
    </submittedName>
</protein>
<dbReference type="GO" id="GO:0005524">
    <property type="term" value="F:ATP binding"/>
    <property type="evidence" value="ECO:0007669"/>
    <property type="project" value="InterPro"/>
</dbReference>
<dbReference type="PANTHER" id="PTHR23359">
    <property type="entry name" value="NUCLEOTIDE KINASE"/>
    <property type="match status" value="1"/>
</dbReference>
<keyword evidence="1 5" id="KW-0808">Transferase</keyword>
<dbReference type="AlphaFoldDB" id="H0Z435"/>
<comment type="similarity">
    <text evidence="5">Belongs to the adenylate kinase family.</text>
</comment>
<dbReference type="InterPro" id="IPR027417">
    <property type="entry name" value="P-loop_NTPase"/>
</dbReference>
<dbReference type="PRINTS" id="PR00094">
    <property type="entry name" value="ADENYLTKNASE"/>
</dbReference>
<evidence type="ECO:0000256" key="2">
    <source>
        <dbReference type="ARBA" id="ARBA00022741"/>
    </source>
</evidence>
<evidence type="ECO:0000259" key="6">
    <source>
        <dbReference type="Pfam" id="PF05191"/>
    </source>
</evidence>
<evidence type="ECO:0000313" key="8">
    <source>
        <dbReference type="Proteomes" id="UP000007754"/>
    </source>
</evidence>
<keyword evidence="2" id="KW-0547">Nucleotide-binding</keyword>
<dbReference type="RefSeq" id="XP_072777723.1">
    <property type="nucleotide sequence ID" value="XM_072921622.1"/>
</dbReference>
<keyword evidence="3 5" id="KW-0418">Kinase</keyword>
<dbReference type="Ensembl" id="ENSTGUT00000005382.2">
    <property type="protein sequence ID" value="ENSTGUP00000005329.2"/>
    <property type="gene ID" value="ENSTGUG00000005155.2"/>
</dbReference>
<comment type="catalytic activity">
    <reaction evidence="4">
        <text>GTP + AMP = GDP + ADP</text>
        <dbReference type="Rhea" id="RHEA:29863"/>
        <dbReference type="ChEBI" id="CHEBI:37565"/>
        <dbReference type="ChEBI" id="CHEBI:58189"/>
        <dbReference type="ChEBI" id="CHEBI:456215"/>
        <dbReference type="ChEBI" id="CHEBI:456216"/>
    </reaction>
</comment>
<dbReference type="InterPro" id="IPR000850">
    <property type="entry name" value="Adenylat/UMP-CMP_kin"/>
</dbReference>